<keyword evidence="1" id="KW-1133">Transmembrane helix</keyword>
<evidence type="ECO:0000313" key="2">
    <source>
        <dbReference type="EMBL" id="CAF1199069.1"/>
    </source>
</evidence>
<protein>
    <submittedName>
        <fullName evidence="2">Uncharacterized protein</fullName>
    </submittedName>
</protein>
<dbReference type="Proteomes" id="UP000663855">
    <property type="component" value="Unassembled WGS sequence"/>
</dbReference>
<keyword evidence="1" id="KW-0812">Transmembrane</keyword>
<accession>A0A814W220</accession>
<feature type="transmembrane region" description="Helical" evidence="1">
    <location>
        <begin position="92"/>
        <end position="116"/>
    </location>
</feature>
<gene>
    <name evidence="3" type="ORF">BYL167_LOCUS3905</name>
    <name evidence="2" type="ORF">CJN711_LOCUS11920</name>
</gene>
<organism evidence="2 4">
    <name type="scientific">Rotaria magnacalcarata</name>
    <dbReference type="NCBI Taxonomy" id="392030"/>
    <lineage>
        <taxon>Eukaryota</taxon>
        <taxon>Metazoa</taxon>
        <taxon>Spiralia</taxon>
        <taxon>Gnathifera</taxon>
        <taxon>Rotifera</taxon>
        <taxon>Eurotatoria</taxon>
        <taxon>Bdelloidea</taxon>
        <taxon>Philodinida</taxon>
        <taxon>Philodinidae</taxon>
        <taxon>Rotaria</taxon>
    </lineage>
</organism>
<dbReference type="EMBL" id="CAJNOV010005143">
    <property type="protein sequence ID" value="CAF1199069.1"/>
    <property type="molecule type" value="Genomic_DNA"/>
</dbReference>
<evidence type="ECO:0000313" key="4">
    <source>
        <dbReference type="Proteomes" id="UP000663855"/>
    </source>
</evidence>
<dbReference type="AlphaFoldDB" id="A0A814W220"/>
<evidence type="ECO:0000256" key="1">
    <source>
        <dbReference type="SAM" id="Phobius"/>
    </source>
</evidence>
<keyword evidence="1" id="KW-0472">Membrane</keyword>
<comment type="caution">
    <text evidence="2">The sequence shown here is derived from an EMBL/GenBank/DDBJ whole genome shotgun (WGS) entry which is preliminary data.</text>
</comment>
<feature type="transmembrane region" description="Helical" evidence="1">
    <location>
        <begin position="32"/>
        <end position="55"/>
    </location>
</feature>
<dbReference type="Proteomes" id="UP000681967">
    <property type="component" value="Unassembled WGS sequence"/>
</dbReference>
<feature type="transmembrane region" description="Helical" evidence="1">
    <location>
        <begin position="61"/>
        <end position="80"/>
    </location>
</feature>
<feature type="transmembrane region" description="Helical" evidence="1">
    <location>
        <begin position="131"/>
        <end position="152"/>
    </location>
</feature>
<reference evidence="2" key="1">
    <citation type="submission" date="2021-02" db="EMBL/GenBank/DDBJ databases">
        <authorList>
            <person name="Nowell W R."/>
        </authorList>
    </citation>
    <scope>NUCLEOTIDE SEQUENCE</scope>
</reference>
<name>A0A814W220_9BILA</name>
<sequence>MSNLAMFNSNSMNNYPWNHLITKIPPSVATKLSIGGAFYILLGLLSIGLDVGAIVNDMLSFGGFVNGIFLVIIGILILYLSRHEVYVLTSMFILVFFELFLTIGNAIGFIILFSIVPSCGDWSSFQCYSGTWRAILIADLITCFVILCLTIINMNTITRGRRPQCASAMAPTILYAPQMQPANFSFANPSTTIVQ</sequence>
<proteinExistence type="predicted"/>
<evidence type="ECO:0000313" key="3">
    <source>
        <dbReference type="EMBL" id="CAF3817521.1"/>
    </source>
</evidence>
<dbReference type="EMBL" id="CAJOBH010000790">
    <property type="protein sequence ID" value="CAF3817521.1"/>
    <property type="molecule type" value="Genomic_DNA"/>
</dbReference>